<comment type="subcellular location">
    <subcellularLocation>
        <location evidence="1">Cell membrane</location>
        <topology evidence="1">Multi-pass membrane protein</topology>
    </subcellularLocation>
</comment>
<reference evidence="17" key="1">
    <citation type="submission" date="2022-10" db="EMBL/GenBank/DDBJ databases">
        <title>The WGS of Solirubrobacter phytolaccae KCTC 29190.</title>
        <authorList>
            <person name="Jiang Z."/>
        </authorList>
    </citation>
    <scope>NUCLEOTIDE SEQUENCE</scope>
    <source>
        <strain evidence="17">KCTC 29190</strain>
    </source>
</reference>
<evidence type="ECO:0000256" key="10">
    <source>
        <dbReference type="ARBA" id="ARBA00022989"/>
    </source>
</evidence>
<dbReference type="RefSeq" id="WP_270027903.1">
    <property type="nucleotide sequence ID" value="NZ_JAPDDP010000055.1"/>
</dbReference>
<dbReference type="GO" id="GO:0071555">
    <property type="term" value="P:cell wall organization"/>
    <property type="evidence" value="ECO:0007669"/>
    <property type="project" value="UniProtKB-KW"/>
</dbReference>
<keyword evidence="6" id="KW-0812">Transmembrane</keyword>
<keyword evidence="8" id="KW-0133">Cell shape</keyword>
<evidence type="ECO:0000256" key="12">
    <source>
        <dbReference type="ARBA" id="ARBA00023251"/>
    </source>
</evidence>
<keyword evidence="10" id="KW-1133">Transmembrane helix</keyword>
<comment type="catalytic activity">
    <reaction evidence="16">
        <text>di-trans,octa-cis-undecaprenyl diphosphate + H2O = di-trans,octa-cis-undecaprenyl phosphate + phosphate + H(+)</text>
        <dbReference type="Rhea" id="RHEA:28094"/>
        <dbReference type="ChEBI" id="CHEBI:15377"/>
        <dbReference type="ChEBI" id="CHEBI:15378"/>
        <dbReference type="ChEBI" id="CHEBI:43474"/>
        <dbReference type="ChEBI" id="CHEBI:58405"/>
        <dbReference type="ChEBI" id="CHEBI:60392"/>
        <dbReference type="EC" id="3.6.1.27"/>
    </reaction>
</comment>
<dbReference type="PANTHER" id="PTHR30622:SF4">
    <property type="entry name" value="UNDECAPRENYL-DIPHOSPHATASE"/>
    <property type="match status" value="1"/>
</dbReference>
<proteinExistence type="inferred from homology"/>
<protein>
    <recommendedName>
        <fullName evidence="4">Undecaprenyl-diphosphatase</fullName>
        <ecNumber evidence="3">3.6.1.27</ecNumber>
    </recommendedName>
    <alternativeName>
        <fullName evidence="15">Bacitracin resistance protein</fullName>
    </alternativeName>
    <alternativeName>
        <fullName evidence="14">Undecaprenyl pyrophosphate phosphatase</fullName>
    </alternativeName>
</protein>
<dbReference type="GO" id="GO:0046677">
    <property type="term" value="P:response to antibiotic"/>
    <property type="evidence" value="ECO:0007669"/>
    <property type="project" value="UniProtKB-KW"/>
</dbReference>
<evidence type="ECO:0000313" key="17">
    <source>
        <dbReference type="EMBL" id="MDA0183513.1"/>
    </source>
</evidence>
<keyword evidence="11" id="KW-0472">Membrane</keyword>
<evidence type="ECO:0000256" key="8">
    <source>
        <dbReference type="ARBA" id="ARBA00022960"/>
    </source>
</evidence>
<keyword evidence="5" id="KW-1003">Cell membrane</keyword>
<evidence type="ECO:0000256" key="2">
    <source>
        <dbReference type="ARBA" id="ARBA00010621"/>
    </source>
</evidence>
<evidence type="ECO:0000256" key="13">
    <source>
        <dbReference type="ARBA" id="ARBA00023316"/>
    </source>
</evidence>
<evidence type="ECO:0000256" key="6">
    <source>
        <dbReference type="ARBA" id="ARBA00022692"/>
    </source>
</evidence>
<comment type="caution">
    <text evidence="17">The sequence shown here is derived from an EMBL/GenBank/DDBJ whole genome shotgun (WGS) entry which is preliminary data.</text>
</comment>
<dbReference type="EC" id="3.6.1.27" evidence="3"/>
<dbReference type="GO" id="GO:0009252">
    <property type="term" value="P:peptidoglycan biosynthetic process"/>
    <property type="evidence" value="ECO:0007669"/>
    <property type="project" value="UniProtKB-KW"/>
</dbReference>
<sequence>MRRPPELAQVAALGLIQGVAELLPVSSSAHVAAVPELLGWDVAGWDAARRKELEVALHTGAALALAPELLRLLPDAKTLALSLAPPVIVGGLFERAIEERMGGLVAGLLLGAAALAAADIAGGEGGCGPRERGDAFQPGLALGLAQAAALIPGVSRSGATLAAARALGYSRAEASRLSFGVAGPVLVGATALKAWRGRKTADRAVLATGVAASLIGTRAALKAFGLERGPLWPFAAERVGLAGAILAVRYRRHA</sequence>
<evidence type="ECO:0000256" key="15">
    <source>
        <dbReference type="ARBA" id="ARBA00032932"/>
    </source>
</evidence>
<evidence type="ECO:0000256" key="5">
    <source>
        <dbReference type="ARBA" id="ARBA00022475"/>
    </source>
</evidence>
<dbReference type="GO" id="GO:0005886">
    <property type="term" value="C:plasma membrane"/>
    <property type="evidence" value="ECO:0007669"/>
    <property type="project" value="UniProtKB-SubCell"/>
</dbReference>
<dbReference type="GO" id="GO:0008360">
    <property type="term" value="P:regulation of cell shape"/>
    <property type="evidence" value="ECO:0007669"/>
    <property type="project" value="UniProtKB-KW"/>
</dbReference>
<dbReference type="Pfam" id="PF02673">
    <property type="entry name" value="BacA"/>
    <property type="match status" value="1"/>
</dbReference>
<keyword evidence="9" id="KW-0573">Peptidoglycan synthesis</keyword>
<evidence type="ECO:0000256" key="7">
    <source>
        <dbReference type="ARBA" id="ARBA00022801"/>
    </source>
</evidence>
<evidence type="ECO:0000256" key="1">
    <source>
        <dbReference type="ARBA" id="ARBA00004651"/>
    </source>
</evidence>
<evidence type="ECO:0000256" key="9">
    <source>
        <dbReference type="ARBA" id="ARBA00022984"/>
    </source>
</evidence>
<keyword evidence="12" id="KW-0046">Antibiotic resistance</keyword>
<keyword evidence="7" id="KW-0378">Hydrolase</keyword>
<evidence type="ECO:0000256" key="14">
    <source>
        <dbReference type="ARBA" id="ARBA00032707"/>
    </source>
</evidence>
<dbReference type="EMBL" id="JAPDDP010000055">
    <property type="protein sequence ID" value="MDA0183513.1"/>
    <property type="molecule type" value="Genomic_DNA"/>
</dbReference>
<evidence type="ECO:0000256" key="16">
    <source>
        <dbReference type="ARBA" id="ARBA00047594"/>
    </source>
</evidence>
<dbReference type="InterPro" id="IPR003824">
    <property type="entry name" value="UppP"/>
</dbReference>
<comment type="similarity">
    <text evidence="2">Belongs to the UppP family.</text>
</comment>
<evidence type="ECO:0000256" key="4">
    <source>
        <dbReference type="ARBA" id="ARBA00021581"/>
    </source>
</evidence>
<name>A0A9X3SAC8_9ACTN</name>
<accession>A0A9X3SAC8</accession>
<dbReference type="PANTHER" id="PTHR30622">
    <property type="entry name" value="UNDECAPRENYL-DIPHOSPHATASE"/>
    <property type="match status" value="1"/>
</dbReference>
<keyword evidence="13" id="KW-0961">Cell wall biogenesis/degradation</keyword>
<organism evidence="17 18">
    <name type="scientific">Solirubrobacter phytolaccae</name>
    <dbReference type="NCBI Taxonomy" id="1404360"/>
    <lineage>
        <taxon>Bacteria</taxon>
        <taxon>Bacillati</taxon>
        <taxon>Actinomycetota</taxon>
        <taxon>Thermoleophilia</taxon>
        <taxon>Solirubrobacterales</taxon>
        <taxon>Solirubrobacteraceae</taxon>
        <taxon>Solirubrobacter</taxon>
    </lineage>
</organism>
<evidence type="ECO:0000256" key="11">
    <source>
        <dbReference type="ARBA" id="ARBA00023136"/>
    </source>
</evidence>
<gene>
    <name evidence="17" type="ORF">OJ997_24605</name>
</gene>
<dbReference type="Proteomes" id="UP001147653">
    <property type="component" value="Unassembled WGS sequence"/>
</dbReference>
<dbReference type="GO" id="GO:0050380">
    <property type="term" value="F:undecaprenyl-diphosphatase activity"/>
    <property type="evidence" value="ECO:0007669"/>
    <property type="project" value="UniProtKB-EC"/>
</dbReference>
<keyword evidence="18" id="KW-1185">Reference proteome</keyword>
<evidence type="ECO:0000256" key="3">
    <source>
        <dbReference type="ARBA" id="ARBA00012374"/>
    </source>
</evidence>
<evidence type="ECO:0000313" key="18">
    <source>
        <dbReference type="Proteomes" id="UP001147653"/>
    </source>
</evidence>
<dbReference type="AlphaFoldDB" id="A0A9X3SAC8"/>